<keyword evidence="1" id="KW-0813">Transport</keyword>
<proteinExistence type="predicted"/>
<dbReference type="Gene3D" id="3.40.50.300">
    <property type="entry name" value="P-loop containing nucleotide triphosphate hydrolases"/>
    <property type="match status" value="1"/>
</dbReference>
<evidence type="ECO:0000256" key="2">
    <source>
        <dbReference type="ARBA" id="ARBA00022741"/>
    </source>
</evidence>
<dbReference type="GO" id="GO:0005524">
    <property type="term" value="F:ATP binding"/>
    <property type="evidence" value="ECO:0007669"/>
    <property type="project" value="UniProtKB-KW"/>
</dbReference>
<dbReference type="InterPro" id="IPR003593">
    <property type="entry name" value="AAA+_ATPase"/>
</dbReference>
<evidence type="ECO:0000256" key="1">
    <source>
        <dbReference type="ARBA" id="ARBA00022448"/>
    </source>
</evidence>
<dbReference type="GO" id="GO:0005886">
    <property type="term" value="C:plasma membrane"/>
    <property type="evidence" value="ECO:0007669"/>
    <property type="project" value="TreeGrafter"/>
</dbReference>
<name>A0A366XW28_9BACI</name>
<dbReference type="Pfam" id="PF00005">
    <property type="entry name" value="ABC_tran"/>
    <property type="match status" value="1"/>
</dbReference>
<keyword evidence="3 5" id="KW-0067">ATP-binding</keyword>
<dbReference type="RefSeq" id="WP_113805396.1">
    <property type="nucleotide sequence ID" value="NZ_QOCW01000006.1"/>
</dbReference>
<accession>A0A366XW28</accession>
<dbReference type="GO" id="GO:0016887">
    <property type="term" value="F:ATP hydrolysis activity"/>
    <property type="evidence" value="ECO:0007669"/>
    <property type="project" value="InterPro"/>
</dbReference>
<evidence type="ECO:0000259" key="4">
    <source>
        <dbReference type="PROSITE" id="PS50893"/>
    </source>
</evidence>
<comment type="caution">
    <text evidence="5">The sequence shown here is derived from an EMBL/GenBank/DDBJ whole genome shotgun (WGS) entry which is preliminary data.</text>
</comment>
<evidence type="ECO:0000256" key="3">
    <source>
        <dbReference type="ARBA" id="ARBA00022840"/>
    </source>
</evidence>
<keyword evidence="2" id="KW-0547">Nucleotide-binding</keyword>
<keyword evidence="6" id="KW-1185">Reference proteome</keyword>
<sequence>MESVLTVEKIGKSFGGLEILKDISFDVKKGERIGIIGGNGAGKTTLFNIIAGDLEASKGNIFYQGKNVMNVPNYKRVCRGMVRTFQKNNLLNELSVLDNLLLVLQRKAGVENTWFKPLSKPHFSEIYESASSLLERWNLTDRRDTLVKNLSYGEQRQIEILLGVALEPNVLLLDEPTAGMSNAETKYILDLLNRLPEDLTILIIEHDLDVIFGVSDKVIVLNNGEVLVQGEPSLIKTDPRVTEMYIGKEEVI</sequence>
<protein>
    <submittedName>
        <fullName evidence="5">ABC transporter ATP-binding protein</fullName>
    </submittedName>
</protein>
<reference evidence="5 6" key="1">
    <citation type="submission" date="2018-07" db="EMBL/GenBank/DDBJ databases">
        <title>Lottiidibacillus patelloidae gen. nov., sp. nov., isolated from the intestinal tract of a marine limpet and the reclassification of B. taeanensis BH030017T, B. algicola KMM 3737T and B. hwajinpoensis SW-72T as genus Lottiidibacillus.</title>
        <authorList>
            <person name="Liu R."/>
            <person name="Huang Z."/>
        </authorList>
    </citation>
    <scope>NUCLEOTIDE SEQUENCE [LARGE SCALE GENOMIC DNA]</scope>
    <source>
        <strain evidence="5 6">BH030017</strain>
    </source>
</reference>
<dbReference type="SMART" id="SM00382">
    <property type="entry name" value="AAA"/>
    <property type="match status" value="1"/>
</dbReference>
<dbReference type="AlphaFoldDB" id="A0A366XW28"/>
<dbReference type="PANTHER" id="PTHR45772:SF9">
    <property type="entry name" value="CONSERVED COMPONENT OF ABC TRANSPORTER FOR NATURAL AMINO ACIDS"/>
    <property type="match status" value="1"/>
</dbReference>
<dbReference type="EMBL" id="QOCW01000006">
    <property type="protein sequence ID" value="RBW70107.1"/>
    <property type="molecule type" value="Genomic_DNA"/>
</dbReference>
<gene>
    <name evidence="5" type="ORF">DS031_07895</name>
</gene>
<feature type="domain" description="ABC transporter" evidence="4">
    <location>
        <begin position="5"/>
        <end position="248"/>
    </location>
</feature>
<organism evidence="5 6">
    <name type="scientific">Bacillus taeanensis</name>
    <dbReference type="NCBI Taxonomy" id="273032"/>
    <lineage>
        <taxon>Bacteria</taxon>
        <taxon>Bacillati</taxon>
        <taxon>Bacillota</taxon>
        <taxon>Bacilli</taxon>
        <taxon>Bacillales</taxon>
        <taxon>Bacillaceae</taxon>
        <taxon>Bacillus</taxon>
    </lineage>
</organism>
<dbReference type="Proteomes" id="UP000253314">
    <property type="component" value="Unassembled WGS sequence"/>
</dbReference>
<dbReference type="PROSITE" id="PS50893">
    <property type="entry name" value="ABC_TRANSPORTER_2"/>
    <property type="match status" value="1"/>
</dbReference>
<evidence type="ECO:0000313" key="6">
    <source>
        <dbReference type="Proteomes" id="UP000253314"/>
    </source>
</evidence>
<dbReference type="InterPro" id="IPR003439">
    <property type="entry name" value="ABC_transporter-like_ATP-bd"/>
</dbReference>
<dbReference type="InterPro" id="IPR027417">
    <property type="entry name" value="P-loop_NTPase"/>
</dbReference>
<dbReference type="SUPFAM" id="SSF52540">
    <property type="entry name" value="P-loop containing nucleoside triphosphate hydrolases"/>
    <property type="match status" value="1"/>
</dbReference>
<evidence type="ECO:0000313" key="5">
    <source>
        <dbReference type="EMBL" id="RBW70107.1"/>
    </source>
</evidence>
<dbReference type="InterPro" id="IPR051120">
    <property type="entry name" value="ABC_AA/LPS_Transport"/>
</dbReference>
<dbReference type="PANTHER" id="PTHR45772">
    <property type="entry name" value="CONSERVED COMPONENT OF ABC TRANSPORTER FOR NATURAL AMINO ACIDS-RELATED"/>
    <property type="match status" value="1"/>
</dbReference>
<dbReference type="OrthoDB" id="9805514at2"/>